<feature type="region of interest" description="Disordered" evidence="5">
    <location>
        <begin position="96"/>
        <end position="142"/>
    </location>
</feature>
<evidence type="ECO:0000256" key="4">
    <source>
        <dbReference type="PROSITE-ProRule" id="PRU00146"/>
    </source>
</evidence>
<dbReference type="GO" id="GO:0032259">
    <property type="term" value="P:methylation"/>
    <property type="evidence" value="ECO:0007669"/>
    <property type="project" value="UniProtKB-KW"/>
</dbReference>
<evidence type="ECO:0000256" key="2">
    <source>
        <dbReference type="ARBA" id="ARBA00022771"/>
    </source>
</evidence>
<evidence type="ECO:0000256" key="5">
    <source>
        <dbReference type="SAM" id="MobiDB-lite"/>
    </source>
</evidence>
<accession>A0A2G8JW16</accession>
<dbReference type="PROSITE" id="PS01359">
    <property type="entry name" value="ZF_PHD_1"/>
    <property type="match status" value="1"/>
</dbReference>
<evidence type="ECO:0000256" key="1">
    <source>
        <dbReference type="ARBA" id="ARBA00022723"/>
    </source>
</evidence>
<dbReference type="InterPro" id="IPR018200">
    <property type="entry name" value="USP_CS"/>
</dbReference>
<dbReference type="InterPro" id="IPR050164">
    <property type="entry name" value="Peptidase_C19"/>
</dbReference>
<dbReference type="InterPro" id="IPR019786">
    <property type="entry name" value="Zinc_finger_PHD-type_CS"/>
</dbReference>
<dbReference type="OrthoDB" id="436852at2759"/>
<dbReference type="AlphaFoldDB" id="A0A2G8JW16"/>
<evidence type="ECO:0000256" key="3">
    <source>
        <dbReference type="ARBA" id="ARBA00022833"/>
    </source>
</evidence>
<keyword evidence="1" id="KW-0479">Metal-binding</keyword>
<dbReference type="Gene3D" id="3.30.40.10">
    <property type="entry name" value="Zinc/RING finger domain, C3HC4 (zinc finger)"/>
    <property type="match status" value="1"/>
</dbReference>
<evidence type="ECO:0000313" key="8">
    <source>
        <dbReference type="Proteomes" id="UP000230750"/>
    </source>
</evidence>
<gene>
    <name evidence="7" type="ORF">BSL78_23230</name>
</gene>
<organism evidence="7 8">
    <name type="scientific">Stichopus japonicus</name>
    <name type="common">Sea cucumber</name>
    <dbReference type="NCBI Taxonomy" id="307972"/>
    <lineage>
        <taxon>Eukaryota</taxon>
        <taxon>Metazoa</taxon>
        <taxon>Echinodermata</taxon>
        <taxon>Eleutherozoa</taxon>
        <taxon>Echinozoa</taxon>
        <taxon>Holothuroidea</taxon>
        <taxon>Aspidochirotacea</taxon>
        <taxon>Aspidochirotida</taxon>
        <taxon>Stichopodidae</taxon>
        <taxon>Apostichopus</taxon>
    </lineage>
</organism>
<dbReference type="GO" id="GO:0008168">
    <property type="term" value="F:methyltransferase activity"/>
    <property type="evidence" value="ECO:0007669"/>
    <property type="project" value="UniProtKB-KW"/>
</dbReference>
<dbReference type="SUPFAM" id="SSF57903">
    <property type="entry name" value="FYVE/PHD zinc finger"/>
    <property type="match status" value="1"/>
</dbReference>
<keyword evidence="2 4" id="KW-0863">Zinc-finger</keyword>
<keyword evidence="7" id="KW-0489">Methyltransferase</keyword>
<dbReference type="CDD" id="cd02257">
    <property type="entry name" value="Peptidase_C19"/>
    <property type="match status" value="1"/>
</dbReference>
<keyword evidence="7" id="KW-0808">Transferase</keyword>
<evidence type="ECO:0000259" key="6">
    <source>
        <dbReference type="PROSITE" id="PS50016"/>
    </source>
</evidence>
<dbReference type="InterPro" id="IPR019787">
    <property type="entry name" value="Znf_PHD-finger"/>
</dbReference>
<dbReference type="GO" id="GO:0005829">
    <property type="term" value="C:cytosol"/>
    <property type="evidence" value="ECO:0007669"/>
    <property type="project" value="TreeGrafter"/>
</dbReference>
<dbReference type="InterPro" id="IPR001394">
    <property type="entry name" value="Peptidase_C19_UCH"/>
</dbReference>
<keyword evidence="3" id="KW-0862">Zinc</keyword>
<dbReference type="Gene3D" id="3.90.70.10">
    <property type="entry name" value="Cysteine proteinases"/>
    <property type="match status" value="1"/>
</dbReference>
<dbReference type="PANTHER" id="PTHR24006">
    <property type="entry name" value="UBIQUITIN CARBOXYL-TERMINAL HYDROLASE"/>
    <property type="match status" value="1"/>
</dbReference>
<dbReference type="InterPro" id="IPR038765">
    <property type="entry name" value="Papain-like_cys_pep_sf"/>
</dbReference>
<dbReference type="GO" id="GO:0016579">
    <property type="term" value="P:protein deubiquitination"/>
    <property type="evidence" value="ECO:0007669"/>
    <property type="project" value="InterPro"/>
</dbReference>
<dbReference type="GO" id="GO:0008270">
    <property type="term" value="F:zinc ion binding"/>
    <property type="evidence" value="ECO:0007669"/>
    <property type="project" value="UniProtKB-KW"/>
</dbReference>
<dbReference type="PROSITE" id="PS50016">
    <property type="entry name" value="ZF_PHD_2"/>
    <property type="match status" value="1"/>
</dbReference>
<name>A0A2G8JW16_STIJA</name>
<comment type="caution">
    <text evidence="7">The sequence shown here is derived from an EMBL/GenBank/DDBJ whole genome shotgun (WGS) entry which is preliminary data.</text>
</comment>
<dbReference type="EMBL" id="MRZV01001186">
    <property type="protein sequence ID" value="PIK39920.1"/>
    <property type="molecule type" value="Genomic_DNA"/>
</dbReference>
<feature type="domain" description="PHD-type" evidence="6">
    <location>
        <begin position="223"/>
        <end position="277"/>
    </location>
</feature>
<dbReference type="GO" id="GO:0005634">
    <property type="term" value="C:nucleus"/>
    <property type="evidence" value="ECO:0007669"/>
    <property type="project" value="TreeGrafter"/>
</dbReference>
<dbReference type="PROSITE" id="PS00972">
    <property type="entry name" value="USP_1"/>
    <property type="match status" value="1"/>
</dbReference>
<dbReference type="Proteomes" id="UP000230750">
    <property type="component" value="Unassembled WGS sequence"/>
</dbReference>
<keyword evidence="8" id="KW-1185">Reference proteome</keyword>
<evidence type="ECO:0000313" key="7">
    <source>
        <dbReference type="EMBL" id="PIK39920.1"/>
    </source>
</evidence>
<dbReference type="Pfam" id="PF00443">
    <property type="entry name" value="UCH"/>
    <property type="match status" value="1"/>
</dbReference>
<reference evidence="7 8" key="1">
    <citation type="journal article" date="2017" name="PLoS Biol.">
        <title>The sea cucumber genome provides insights into morphological evolution and visceral regeneration.</title>
        <authorList>
            <person name="Zhang X."/>
            <person name="Sun L."/>
            <person name="Yuan J."/>
            <person name="Sun Y."/>
            <person name="Gao Y."/>
            <person name="Zhang L."/>
            <person name="Li S."/>
            <person name="Dai H."/>
            <person name="Hamel J.F."/>
            <person name="Liu C."/>
            <person name="Yu Y."/>
            <person name="Liu S."/>
            <person name="Lin W."/>
            <person name="Guo K."/>
            <person name="Jin S."/>
            <person name="Xu P."/>
            <person name="Storey K.B."/>
            <person name="Huan P."/>
            <person name="Zhang T."/>
            <person name="Zhou Y."/>
            <person name="Zhang J."/>
            <person name="Lin C."/>
            <person name="Li X."/>
            <person name="Xing L."/>
            <person name="Huo D."/>
            <person name="Sun M."/>
            <person name="Wang L."/>
            <person name="Mercier A."/>
            <person name="Li F."/>
            <person name="Yang H."/>
            <person name="Xiang J."/>
        </authorList>
    </citation>
    <scope>NUCLEOTIDE SEQUENCE [LARGE SCALE GENOMIC DNA]</scope>
    <source>
        <strain evidence="7">Shaxun</strain>
        <tissue evidence="7">Muscle</tissue>
    </source>
</reference>
<sequence>MTSESENLPKSSLSKSLMQFIEHVNDNVIKTTPSVVHNEYSLRPHESIWYQVALSLLKSDSVEAKSVHKLATRLYKRFKKLSHFQTLYQCAKQAALPSKDGPNVGDQSSPSRATLDLSYDDVSGSVFQSSPKDEQPSPNPPMRRVVVETVDDTEDHCSARPIPDAIGNNGPDFRNPPTSEMYKVVQDDACDRECKPDLPVKYMSDDNGNDEEQESSPYTPPNEIFCICLQPNDGSPYMKCDMCRQWYHFDCVGFSTSPDTTKRVEDSPFLCGKCQPSVRRGIVNIGNTCWFSAMIQAVNATHIGKILKRRPTTLDNVDEEIKRLLTALEEDTALPIDEIRVRNVVSAISGVLCGSFQDITRQQDASEFYTACISPGLEKQQILGGVPPITSTALTEIVTCLKCGHEERRQNTITLLTVVPNGCDTIDNINALFEDSIRHNVLCSRCGTKQTKRFRTQVNELPPCLVVLANRTRREGAKVAWSNFTARTSYFRLEGGFFKCSFIK</sequence>
<dbReference type="STRING" id="307972.A0A2G8JW16"/>
<dbReference type="InterPro" id="IPR013083">
    <property type="entry name" value="Znf_RING/FYVE/PHD"/>
</dbReference>
<dbReference type="Pfam" id="PF00628">
    <property type="entry name" value="PHD"/>
    <property type="match status" value="1"/>
</dbReference>
<protein>
    <submittedName>
        <fullName evidence="7">Putative lysine-specific demethylase 5A isoform X2</fullName>
    </submittedName>
</protein>
<dbReference type="InterPro" id="IPR001965">
    <property type="entry name" value="Znf_PHD"/>
</dbReference>
<dbReference type="SMART" id="SM00249">
    <property type="entry name" value="PHD"/>
    <property type="match status" value="1"/>
</dbReference>
<dbReference type="GO" id="GO:0004843">
    <property type="term" value="F:cysteine-type deubiquitinase activity"/>
    <property type="evidence" value="ECO:0007669"/>
    <property type="project" value="InterPro"/>
</dbReference>
<dbReference type="SUPFAM" id="SSF54001">
    <property type="entry name" value="Cysteine proteinases"/>
    <property type="match status" value="1"/>
</dbReference>
<proteinExistence type="predicted"/>
<dbReference type="InterPro" id="IPR011011">
    <property type="entry name" value="Znf_FYVE_PHD"/>
</dbReference>